<proteinExistence type="predicted"/>
<reference evidence="1" key="1">
    <citation type="submission" date="2021-06" db="EMBL/GenBank/DDBJ databases">
        <authorList>
            <person name="Kallberg Y."/>
            <person name="Tangrot J."/>
            <person name="Rosling A."/>
        </authorList>
    </citation>
    <scope>NUCLEOTIDE SEQUENCE</scope>
    <source>
        <strain evidence="1">MA461A</strain>
    </source>
</reference>
<accession>A0ACA9L3M9</accession>
<evidence type="ECO:0000313" key="1">
    <source>
        <dbReference type="EMBL" id="CAG8507023.1"/>
    </source>
</evidence>
<name>A0ACA9L3M9_9GLOM</name>
<keyword evidence="2" id="KW-1185">Reference proteome</keyword>
<protein>
    <submittedName>
        <fullName evidence="1">30363_t:CDS:1</fullName>
    </submittedName>
</protein>
<organism evidence="1 2">
    <name type="scientific">Racocetra persica</name>
    <dbReference type="NCBI Taxonomy" id="160502"/>
    <lineage>
        <taxon>Eukaryota</taxon>
        <taxon>Fungi</taxon>
        <taxon>Fungi incertae sedis</taxon>
        <taxon>Mucoromycota</taxon>
        <taxon>Glomeromycotina</taxon>
        <taxon>Glomeromycetes</taxon>
        <taxon>Diversisporales</taxon>
        <taxon>Gigasporaceae</taxon>
        <taxon>Racocetra</taxon>
    </lineage>
</organism>
<evidence type="ECO:0000313" key="2">
    <source>
        <dbReference type="Proteomes" id="UP000789920"/>
    </source>
</evidence>
<sequence length="158" mass="18069">MVLHLSYIYYILEFTYQPYDQTDEQLDVILDIAFVHLPFSLYHSWSIVLLAITTFTIIMPEKTDETPSLIELIVVIFVLMSFELIAIMYIEANNDFAGFAGFLVIAFTLIGISYEQEEIVIHLAAILLSIISATYFTTSLVKKCLVPKAHFDEKHAHV</sequence>
<gene>
    <name evidence="1" type="ORF">RPERSI_LOCUS2085</name>
</gene>
<dbReference type="Proteomes" id="UP000789920">
    <property type="component" value="Unassembled WGS sequence"/>
</dbReference>
<dbReference type="EMBL" id="CAJVQC010002168">
    <property type="protein sequence ID" value="CAG8507023.1"/>
    <property type="molecule type" value="Genomic_DNA"/>
</dbReference>
<comment type="caution">
    <text evidence="1">The sequence shown here is derived from an EMBL/GenBank/DDBJ whole genome shotgun (WGS) entry which is preliminary data.</text>
</comment>